<feature type="domain" description="D-alanyl-D-alanine carboxypeptidase-like core" evidence="1">
    <location>
        <begin position="77"/>
        <end position="209"/>
    </location>
</feature>
<proteinExistence type="predicted"/>
<keyword evidence="3" id="KW-1185">Reference proteome</keyword>
<organism evidence="2 3">
    <name type="scientific">Winogradskyella pulchriflava</name>
    <dbReference type="NCBI Taxonomy" id="1110688"/>
    <lineage>
        <taxon>Bacteria</taxon>
        <taxon>Pseudomonadati</taxon>
        <taxon>Bacteroidota</taxon>
        <taxon>Flavobacteriia</taxon>
        <taxon>Flavobacteriales</taxon>
        <taxon>Flavobacteriaceae</taxon>
        <taxon>Winogradskyella</taxon>
    </lineage>
</organism>
<gene>
    <name evidence="2" type="ORF">ACFFGA_06460</name>
</gene>
<dbReference type="RefSeq" id="WP_386061382.1">
    <property type="nucleotide sequence ID" value="NZ_JBHLTQ010000003.1"/>
</dbReference>
<sequence>MKPKFATFYFIFLLLSCNTSNKKISQVEIKETTKDTVLSTKTTHFNITKVDVLGQFNYKNDTTFVKASSDHSAKALYLKNETYDAFVKMYNAAKKDSIELKILSATRNFEEQKAIWDRKWLKYKSLKPTERINKIMEYSAMPSTSRHHWGTDIDLNSLNNSYFNSGKGKQEYEWLVNNANAYGFYQVYTTKENGRTGYNLEKWHWSYLPLASKYLEFYNANITYQDISGFKGSELAKELNIIDNYVNGIAKNAKTYINN</sequence>
<dbReference type="CDD" id="cd14847">
    <property type="entry name" value="DD-carboxypeptidase_like"/>
    <property type="match status" value="1"/>
</dbReference>
<comment type="caution">
    <text evidence="2">The sequence shown here is derived from an EMBL/GenBank/DDBJ whole genome shotgun (WGS) entry which is preliminary data.</text>
</comment>
<dbReference type="Proteomes" id="UP001589832">
    <property type="component" value="Unassembled WGS sequence"/>
</dbReference>
<evidence type="ECO:0000259" key="1">
    <source>
        <dbReference type="Pfam" id="PF02557"/>
    </source>
</evidence>
<dbReference type="PANTHER" id="PTHR34385:SF1">
    <property type="entry name" value="PEPTIDOGLYCAN L-ALANYL-D-GLUTAMATE ENDOPEPTIDASE CWLK"/>
    <property type="match status" value="1"/>
</dbReference>
<dbReference type="InterPro" id="IPR009045">
    <property type="entry name" value="Zn_M74/Hedgehog-like"/>
</dbReference>
<dbReference type="Gene3D" id="3.30.1380.10">
    <property type="match status" value="1"/>
</dbReference>
<evidence type="ECO:0000313" key="3">
    <source>
        <dbReference type="Proteomes" id="UP001589832"/>
    </source>
</evidence>
<protein>
    <submittedName>
        <fullName evidence="2">M15 family metallopeptidase</fullName>
    </submittedName>
</protein>
<name>A0ABV6Q7C8_9FLAO</name>
<accession>A0ABV6Q7C8</accession>
<evidence type="ECO:0000313" key="2">
    <source>
        <dbReference type="EMBL" id="MFC0604188.1"/>
    </source>
</evidence>
<reference evidence="2 3" key="1">
    <citation type="submission" date="2024-09" db="EMBL/GenBank/DDBJ databases">
        <authorList>
            <person name="Sun Q."/>
            <person name="Mori K."/>
        </authorList>
    </citation>
    <scope>NUCLEOTIDE SEQUENCE [LARGE SCALE GENOMIC DNA]</scope>
    <source>
        <strain evidence="2 3">NCAIM B.02481</strain>
    </source>
</reference>
<dbReference type="EMBL" id="JBHLTQ010000003">
    <property type="protein sequence ID" value="MFC0604188.1"/>
    <property type="molecule type" value="Genomic_DNA"/>
</dbReference>
<dbReference type="InterPro" id="IPR003709">
    <property type="entry name" value="VanY-like_core_dom"/>
</dbReference>
<dbReference type="SUPFAM" id="SSF55166">
    <property type="entry name" value="Hedgehog/DD-peptidase"/>
    <property type="match status" value="1"/>
</dbReference>
<dbReference type="InterPro" id="IPR052179">
    <property type="entry name" value="DD-CPase-like"/>
</dbReference>
<dbReference type="PROSITE" id="PS51257">
    <property type="entry name" value="PROKAR_LIPOPROTEIN"/>
    <property type="match status" value="1"/>
</dbReference>
<dbReference type="Pfam" id="PF02557">
    <property type="entry name" value="VanY"/>
    <property type="match status" value="1"/>
</dbReference>
<dbReference type="PANTHER" id="PTHR34385">
    <property type="entry name" value="D-ALANYL-D-ALANINE CARBOXYPEPTIDASE"/>
    <property type="match status" value="1"/>
</dbReference>